<dbReference type="AlphaFoldDB" id="A0A8J7IK11"/>
<dbReference type="GO" id="GO:0006865">
    <property type="term" value="P:amino acid transport"/>
    <property type="evidence" value="ECO:0007669"/>
    <property type="project" value="UniProtKB-KW"/>
</dbReference>
<sequence length="390" mass="39832">MSAVFTFLRGSVTRTVALFSFFALSACIDTGGGAGPSVNTSRAVPVALLIPHESQRGSDAALATALENAARLAIADLDGVNIDLRIYATGGQPERAAAAATTAVRDGAKIILGPVFAPAANAAGVAVANRNVNILSFSNNPSIAGGNVFVLGNSYRNTANRLAQYAVSQGRNRVMVVHGNNSSETRGRDAISAAVQAAGGTVTATAGFELSQNGVVQATPAIARATRTNGSNAIFFTSGGAGALGLTTQLLLDNGVSPASQQFIGLRRMDRPATMLTQPGVQGGWFTVPDTRLYSSFQSRYTAAYGSPPHPLAGIAYDGIAAVGALLKTGRNDALTIPSLTRASGFVGVNGVFRLLPDGSTQRALAVATIRDGQVVEISPAPRRFGGSGS</sequence>
<keyword evidence="3" id="KW-0813">Transport</keyword>
<dbReference type="RefSeq" id="WP_228849366.1">
    <property type="nucleotide sequence ID" value="NZ_JADCKQ010000010.1"/>
</dbReference>
<evidence type="ECO:0000256" key="1">
    <source>
        <dbReference type="ARBA" id="ARBA00010062"/>
    </source>
</evidence>
<evidence type="ECO:0000259" key="5">
    <source>
        <dbReference type="Pfam" id="PF13458"/>
    </source>
</evidence>
<keyword evidence="2 4" id="KW-0732">Signal</keyword>
<feature type="signal peptide" evidence="4">
    <location>
        <begin position="1"/>
        <end position="25"/>
    </location>
</feature>
<protein>
    <submittedName>
        <fullName evidence="6">Penicillin-binding protein activator</fullName>
    </submittedName>
</protein>
<dbReference type="Proteomes" id="UP000640583">
    <property type="component" value="Unassembled WGS sequence"/>
</dbReference>
<evidence type="ECO:0000313" key="7">
    <source>
        <dbReference type="Proteomes" id="UP000640583"/>
    </source>
</evidence>
<comment type="caution">
    <text evidence="6">The sequence shown here is derived from an EMBL/GenBank/DDBJ whole genome shotgun (WGS) entry which is preliminary data.</text>
</comment>
<feature type="domain" description="Leucine-binding protein" evidence="5">
    <location>
        <begin position="56"/>
        <end position="373"/>
    </location>
</feature>
<dbReference type="Gene3D" id="3.40.50.2300">
    <property type="match status" value="2"/>
</dbReference>
<organism evidence="6 7">
    <name type="scientific">Halocynthiibacter styelae</name>
    <dbReference type="NCBI Taxonomy" id="2761955"/>
    <lineage>
        <taxon>Bacteria</taxon>
        <taxon>Pseudomonadati</taxon>
        <taxon>Pseudomonadota</taxon>
        <taxon>Alphaproteobacteria</taxon>
        <taxon>Rhodobacterales</taxon>
        <taxon>Paracoccaceae</taxon>
        <taxon>Halocynthiibacter</taxon>
    </lineage>
</organism>
<evidence type="ECO:0000256" key="2">
    <source>
        <dbReference type="ARBA" id="ARBA00022729"/>
    </source>
</evidence>
<dbReference type="CDD" id="cd06339">
    <property type="entry name" value="PBP1_YraM_LppC_lipoprotein-like"/>
    <property type="match status" value="1"/>
</dbReference>
<dbReference type="InterPro" id="IPR028081">
    <property type="entry name" value="Leu-bd"/>
</dbReference>
<comment type="similarity">
    <text evidence="1">Belongs to the leucine-binding protein family.</text>
</comment>
<proteinExistence type="inferred from homology"/>
<evidence type="ECO:0000313" key="6">
    <source>
        <dbReference type="EMBL" id="MBI1494618.1"/>
    </source>
</evidence>
<evidence type="ECO:0000256" key="3">
    <source>
        <dbReference type="ARBA" id="ARBA00022970"/>
    </source>
</evidence>
<dbReference type="InterPro" id="IPR028082">
    <property type="entry name" value="Peripla_BP_I"/>
</dbReference>
<dbReference type="PANTHER" id="PTHR30483">
    <property type="entry name" value="LEUCINE-SPECIFIC-BINDING PROTEIN"/>
    <property type="match status" value="1"/>
</dbReference>
<dbReference type="EMBL" id="JADCKQ010000010">
    <property type="protein sequence ID" value="MBI1494618.1"/>
    <property type="molecule type" value="Genomic_DNA"/>
</dbReference>
<evidence type="ECO:0000256" key="4">
    <source>
        <dbReference type="SAM" id="SignalP"/>
    </source>
</evidence>
<gene>
    <name evidence="6" type="ORF">H1D41_13310</name>
</gene>
<feature type="chain" id="PRO_5035151427" evidence="4">
    <location>
        <begin position="26"/>
        <end position="390"/>
    </location>
</feature>
<accession>A0A8J7IK11</accession>
<reference evidence="6" key="1">
    <citation type="submission" date="2020-10" db="EMBL/GenBank/DDBJ databases">
        <title>Paenihalocynthiibacter styelae gen. nov., sp. nov., isolated from stalked sea squirt Styela clava.</title>
        <authorList>
            <person name="Kim Y.-O."/>
            <person name="Yoon J.-H."/>
        </authorList>
    </citation>
    <scope>NUCLEOTIDE SEQUENCE</scope>
    <source>
        <strain evidence="6">MYP1-1</strain>
    </source>
</reference>
<keyword evidence="3" id="KW-0029">Amino-acid transport</keyword>
<name>A0A8J7IK11_9RHOB</name>
<keyword evidence="7" id="KW-1185">Reference proteome</keyword>
<dbReference type="PANTHER" id="PTHR30483:SF6">
    <property type="entry name" value="PERIPLASMIC BINDING PROTEIN OF ABC TRANSPORTER FOR NATURAL AMINO ACIDS"/>
    <property type="match status" value="1"/>
</dbReference>
<dbReference type="InterPro" id="IPR051010">
    <property type="entry name" value="BCAA_transport"/>
</dbReference>
<dbReference type="SUPFAM" id="SSF53822">
    <property type="entry name" value="Periplasmic binding protein-like I"/>
    <property type="match status" value="1"/>
</dbReference>
<dbReference type="Pfam" id="PF13458">
    <property type="entry name" value="Peripla_BP_6"/>
    <property type="match status" value="1"/>
</dbReference>